<dbReference type="Proteomes" id="UP000236630">
    <property type="component" value="Unassembled WGS sequence"/>
</dbReference>
<reference evidence="1 2" key="1">
    <citation type="journal article" date="2017" name="Front. Genet.">
        <title>Draft sequencing of the heterozygous diploid genome of Satsuma (Citrus unshiu Marc.) using a hybrid assembly approach.</title>
        <authorList>
            <person name="Shimizu T."/>
            <person name="Tanizawa Y."/>
            <person name="Mochizuki T."/>
            <person name="Nagasaki H."/>
            <person name="Yoshioka T."/>
            <person name="Toyoda A."/>
            <person name="Fujiyama A."/>
            <person name="Kaminuma E."/>
            <person name="Nakamura Y."/>
        </authorList>
    </citation>
    <scope>NUCLEOTIDE SEQUENCE [LARGE SCALE GENOMIC DNA]</scope>
    <source>
        <strain evidence="2">cv. Miyagawa wase</strain>
    </source>
</reference>
<protein>
    <submittedName>
        <fullName evidence="1">Uncharacterized protein</fullName>
    </submittedName>
</protein>
<name>A0A2H5QVK9_CITUN</name>
<accession>A0A2H5QVK9</accession>
<proteinExistence type="predicted"/>
<evidence type="ECO:0000313" key="1">
    <source>
        <dbReference type="EMBL" id="GAY68661.1"/>
    </source>
</evidence>
<evidence type="ECO:0000313" key="2">
    <source>
        <dbReference type="Proteomes" id="UP000236630"/>
    </source>
</evidence>
<gene>
    <name evidence="1" type="ORF">CUMW_265870</name>
</gene>
<dbReference type="EMBL" id="BDQV01000942">
    <property type="protein sequence ID" value="GAY68661.1"/>
    <property type="molecule type" value="Genomic_DNA"/>
</dbReference>
<keyword evidence="2" id="KW-1185">Reference proteome</keyword>
<sequence>MKQSESYHQHGSSKRRVRFPAFCNGSLWRLRESTLRRFIRSSTTNLVLRTFYKLLSQIQRRVAENIGSL</sequence>
<organism evidence="1 2">
    <name type="scientific">Citrus unshiu</name>
    <name type="common">Satsuma mandarin</name>
    <name type="synonym">Citrus nobilis var. unshiu</name>
    <dbReference type="NCBI Taxonomy" id="55188"/>
    <lineage>
        <taxon>Eukaryota</taxon>
        <taxon>Viridiplantae</taxon>
        <taxon>Streptophyta</taxon>
        <taxon>Embryophyta</taxon>
        <taxon>Tracheophyta</taxon>
        <taxon>Spermatophyta</taxon>
        <taxon>Magnoliopsida</taxon>
        <taxon>eudicotyledons</taxon>
        <taxon>Gunneridae</taxon>
        <taxon>Pentapetalae</taxon>
        <taxon>rosids</taxon>
        <taxon>malvids</taxon>
        <taxon>Sapindales</taxon>
        <taxon>Rutaceae</taxon>
        <taxon>Aurantioideae</taxon>
        <taxon>Citrus</taxon>
    </lineage>
</organism>
<dbReference type="AlphaFoldDB" id="A0A2H5QVK9"/>
<comment type="caution">
    <text evidence="1">The sequence shown here is derived from an EMBL/GenBank/DDBJ whole genome shotgun (WGS) entry which is preliminary data.</text>
</comment>